<dbReference type="Proteomes" id="UP000053144">
    <property type="component" value="Chromosome 3"/>
</dbReference>
<proteinExistence type="predicted"/>
<accession>A0A0L9U5B2</accession>
<name>A0A0L9U5B2_PHAAN</name>
<dbReference type="Gramene" id="KOM37950">
    <property type="protein sequence ID" value="KOM37950"/>
    <property type="gene ID" value="LR48_Vigan03g133200"/>
</dbReference>
<feature type="compositionally biased region" description="Polar residues" evidence="1">
    <location>
        <begin position="15"/>
        <end position="29"/>
    </location>
</feature>
<protein>
    <submittedName>
        <fullName evidence="2">Uncharacterized protein</fullName>
    </submittedName>
</protein>
<sequence length="135" mass="15741">MAESRRKMPTKRRTGASSSTQPRAQRSTNIDAWISDTNKHKEFITFWKEKKIIPQKNHIQCSEKDLLIIYGILNNIHIDWPSLIIDTMMKAKSYDVYNLPYAFLVSKICEYKWVSVLGEKKTTMLPAHEIGERTP</sequence>
<evidence type="ECO:0000256" key="1">
    <source>
        <dbReference type="SAM" id="MobiDB-lite"/>
    </source>
</evidence>
<dbReference type="EMBL" id="CM003373">
    <property type="protein sequence ID" value="KOM37950.1"/>
    <property type="molecule type" value="Genomic_DNA"/>
</dbReference>
<organism evidence="2 3">
    <name type="scientific">Phaseolus angularis</name>
    <name type="common">Azuki bean</name>
    <name type="synonym">Vigna angularis</name>
    <dbReference type="NCBI Taxonomy" id="3914"/>
    <lineage>
        <taxon>Eukaryota</taxon>
        <taxon>Viridiplantae</taxon>
        <taxon>Streptophyta</taxon>
        <taxon>Embryophyta</taxon>
        <taxon>Tracheophyta</taxon>
        <taxon>Spermatophyta</taxon>
        <taxon>Magnoliopsida</taxon>
        <taxon>eudicotyledons</taxon>
        <taxon>Gunneridae</taxon>
        <taxon>Pentapetalae</taxon>
        <taxon>rosids</taxon>
        <taxon>fabids</taxon>
        <taxon>Fabales</taxon>
        <taxon>Fabaceae</taxon>
        <taxon>Papilionoideae</taxon>
        <taxon>50 kb inversion clade</taxon>
        <taxon>NPAAA clade</taxon>
        <taxon>indigoferoid/millettioid clade</taxon>
        <taxon>Phaseoleae</taxon>
        <taxon>Vigna</taxon>
    </lineage>
</organism>
<feature type="region of interest" description="Disordered" evidence="1">
    <location>
        <begin position="1"/>
        <end position="29"/>
    </location>
</feature>
<gene>
    <name evidence="2" type="ORF">LR48_Vigan03g133200</name>
</gene>
<evidence type="ECO:0000313" key="2">
    <source>
        <dbReference type="EMBL" id="KOM37950.1"/>
    </source>
</evidence>
<evidence type="ECO:0000313" key="3">
    <source>
        <dbReference type="Proteomes" id="UP000053144"/>
    </source>
</evidence>
<dbReference type="AlphaFoldDB" id="A0A0L9U5B2"/>
<reference evidence="3" key="1">
    <citation type="journal article" date="2015" name="Proc. Natl. Acad. Sci. U.S.A.">
        <title>Genome sequencing of adzuki bean (Vigna angularis) provides insight into high starch and low fat accumulation and domestication.</title>
        <authorList>
            <person name="Yang K."/>
            <person name="Tian Z."/>
            <person name="Chen C."/>
            <person name="Luo L."/>
            <person name="Zhao B."/>
            <person name="Wang Z."/>
            <person name="Yu L."/>
            <person name="Li Y."/>
            <person name="Sun Y."/>
            <person name="Li W."/>
            <person name="Chen Y."/>
            <person name="Li Y."/>
            <person name="Zhang Y."/>
            <person name="Ai D."/>
            <person name="Zhao J."/>
            <person name="Shang C."/>
            <person name="Ma Y."/>
            <person name="Wu B."/>
            <person name="Wang M."/>
            <person name="Gao L."/>
            <person name="Sun D."/>
            <person name="Zhang P."/>
            <person name="Guo F."/>
            <person name="Wang W."/>
            <person name="Li Y."/>
            <person name="Wang J."/>
            <person name="Varshney R.K."/>
            <person name="Wang J."/>
            <person name="Ling H.Q."/>
            <person name="Wan P."/>
        </authorList>
    </citation>
    <scope>NUCLEOTIDE SEQUENCE</scope>
    <source>
        <strain evidence="3">cv. Jingnong 6</strain>
    </source>
</reference>